<evidence type="ECO:0000313" key="2">
    <source>
        <dbReference type="Proteomes" id="UP000613580"/>
    </source>
</evidence>
<evidence type="ECO:0000313" key="1">
    <source>
        <dbReference type="EMBL" id="KAF7304495.1"/>
    </source>
</evidence>
<comment type="caution">
    <text evidence="1">The sequence shown here is derived from an EMBL/GenBank/DDBJ whole genome shotgun (WGS) entry which is preliminary data.</text>
</comment>
<gene>
    <name evidence="1" type="ORF">HMN09_00851900</name>
</gene>
<protein>
    <submittedName>
        <fullName evidence="1">Uncharacterized protein</fullName>
    </submittedName>
</protein>
<organism evidence="1 2">
    <name type="scientific">Mycena chlorophos</name>
    <name type="common">Agaric fungus</name>
    <name type="synonym">Agaricus chlorophos</name>
    <dbReference type="NCBI Taxonomy" id="658473"/>
    <lineage>
        <taxon>Eukaryota</taxon>
        <taxon>Fungi</taxon>
        <taxon>Dikarya</taxon>
        <taxon>Basidiomycota</taxon>
        <taxon>Agaricomycotina</taxon>
        <taxon>Agaricomycetes</taxon>
        <taxon>Agaricomycetidae</taxon>
        <taxon>Agaricales</taxon>
        <taxon>Marasmiineae</taxon>
        <taxon>Mycenaceae</taxon>
        <taxon>Mycena</taxon>
    </lineage>
</organism>
<name>A0A8H6SV50_MYCCL</name>
<proteinExistence type="predicted"/>
<dbReference type="OrthoDB" id="3145912at2759"/>
<accession>A0A8H6SV50</accession>
<sequence>MGAPTSPILPPELEHRIFYIAAYSAPYEACTLMLVAWRVKEWVEPLLYRSLIIGAKGGFSSSQLPHLRREPAMKMLRSKPAGYLAKRVENLIIVSMNGREHASGLSPADFRDIISSCLGVRSLVVFNLLHTAGTLHGAFEPLKRLEQFDGDFGVFFDCHPPAGTSTKIDFANDASLSRLTHLILGDQAAVQNPDAWRELLRLPSLTHLAVGHHSGVVTALRASQREALLAAMAPSGKPEIAAFVVLYYGSTLADAVDDSHCTQEFHDWLGTNPGFVGLESVWESGLDAELGRRRSWRAGGFLDEGR</sequence>
<dbReference type="EMBL" id="JACAZE010000011">
    <property type="protein sequence ID" value="KAF7304495.1"/>
    <property type="molecule type" value="Genomic_DNA"/>
</dbReference>
<keyword evidence="2" id="KW-1185">Reference proteome</keyword>
<reference evidence="1" key="1">
    <citation type="submission" date="2020-05" db="EMBL/GenBank/DDBJ databases">
        <title>Mycena genomes resolve the evolution of fungal bioluminescence.</title>
        <authorList>
            <person name="Tsai I.J."/>
        </authorList>
    </citation>
    <scope>NUCLEOTIDE SEQUENCE</scope>
    <source>
        <strain evidence="1">110903Hualien_Pintung</strain>
    </source>
</reference>
<dbReference type="AlphaFoldDB" id="A0A8H6SV50"/>
<dbReference type="Proteomes" id="UP000613580">
    <property type="component" value="Unassembled WGS sequence"/>
</dbReference>